<dbReference type="KEGG" id="pmes:FX988_04209"/>
<evidence type="ECO:0000256" key="1">
    <source>
        <dbReference type="SAM" id="Phobius"/>
    </source>
</evidence>
<organism evidence="4 5">
    <name type="scientific">Paraglaciecola mesophila</name>
    <dbReference type="NCBI Taxonomy" id="197222"/>
    <lineage>
        <taxon>Bacteria</taxon>
        <taxon>Pseudomonadati</taxon>
        <taxon>Pseudomonadota</taxon>
        <taxon>Gammaproteobacteria</taxon>
        <taxon>Alteromonadales</taxon>
        <taxon>Alteromonadaceae</taxon>
        <taxon>Paraglaciecola</taxon>
    </lineage>
</organism>
<dbReference type="Pfam" id="PF00563">
    <property type="entry name" value="EAL"/>
    <property type="match status" value="1"/>
</dbReference>
<dbReference type="PANTHER" id="PTHR33121:SF70">
    <property type="entry name" value="SIGNALING PROTEIN YKOW"/>
    <property type="match status" value="1"/>
</dbReference>
<dbReference type="Pfam" id="PF16448">
    <property type="entry name" value="LapD_MoxY_N"/>
    <property type="match status" value="1"/>
</dbReference>
<feature type="transmembrane region" description="Helical" evidence="1">
    <location>
        <begin position="150"/>
        <end position="174"/>
    </location>
</feature>
<name>A0A857JR63_9ALTE</name>
<dbReference type="InterPro" id="IPR003660">
    <property type="entry name" value="HAMP_dom"/>
</dbReference>
<feature type="domain" description="EAL" evidence="2">
    <location>
        <begin position="404"/>
        <end position="640"/>
    </location>
</feature>
<dbReference type="PROSITE" id="PS50885">
    <property type="entry name" value="HAMP"/>
    <property type="match status" value="1"/>
</dbReference>
<dbReference type="SUPFAM" id="SSF55073">
    <property type="entry name" value="Nucleotide cyclase"/>
    <property type="match status" value="1"/>
</dbReference>
<dbReference type="PROSITE" id="PS50883">
    <property type="entry name" value="EAL"/>
    <property type="match status" value="1"/>
</dbReference>
<evidence type="ECO:0000313" key="5">
    <source>
        <dbReference type="Proteomes" id="UP000464524"/>
    </source>
</evidence>
<dbReference type="Gene3D" id="6.20.270.20">
    <property type="entry name" value="LapD/MoxY periplasmic domain"/>
    <property type="match status" value="1"/>
</dbReference>
<dbReference type="Gene3D" id="3.30.70.270">
    <property type="match status" value="1"/>
</dbReference>
<evidence type="ECO:0000259" key="3">
    <source>
        <dbReference type="PROSITE" id="PS50885"/>
    </source>
</evidence>
<dbReference type="Gene3D" id="3.20.20.450">
    <property type="entry name" value="EAL domain"/>
    <property type="match status" value="1"/>
</dbReference>
<dbReference type="Pfam" id="PF00990">
    <property type="entry name" value="GGDEF"/>
    <property type="match status" value="1"/>
</dbReference>
<feature type="transmembrane region" description="Helical" evidence="1">
    <location>
        <begin position="6"/>
        <end position="29"/>
    </location>
</feature>
<gene>
    <name evidence="4" type="ORF">FX988_04209</name>
</gene>
<keyword evidence="1" id="KW-0812">Transmembrane</keyword>
<dbReference type="InterPro" id="IPR042461">
    <property type="entry name" value="LapD_MoxY_peri_C"/>
</dbReference>
<dbReference type="CDD" id="cd01948">
    <property type="entry name" value="EAL"/>
    <property type="match status" value="1"/>
</dbReference>
<dbReference type="Proteomes" id="UP000464524">
    <property type="component" value="Chromosome"/>
</dbReference>
<reference evidence="4 5" key="1">
    <citation type="submission" date="2019-12" db="EMBL/GenBank/DDBJ databases">
        <title>Genome sequencing and assembly of endphytes of Porphyra tenera.</title>
        <authorList>
            <person name="Park J.M."/>
            <person name="Shin R."/>
            <person name="Jo S.H."/>
        </authorList>
    </citation>
    <scope>NUCLEOTIDE SEQUENCE [LARGE SCALE GENOMIC DNA]</scope>
    <source>
        <strain evidence="4 5">GPM4</strain>
    </source>
</reference>
<dbReference type="EMBL" id="CP047656">
    <property type="protein sequence ID" value="QHJ13928.1"/>
    <property type="molecule type" value="Genomic_DNA"/>
</dbReference>
<dbReference type="SMART" id="SM00052">
    <property type="entry name" value="EAL"/>
    <property type="match status" value="1"/>
</dbReference>
<accession>A0A857JR63</accession>
<dbReference type="InterPro" id="IPR032244">
    <property type="entry name" value="LapD_MoxY_N"/>
</dbReference>
<dbReference type="RefSeq" id="WP_160181975.1">
    <property type="nucleotide sequence ID" value="NZ_CP047656.1"/>
</dbReference>
<feature type="domain" description="HAMP" evidence="3">
    <location>
        <begin position="171"/>
        <end position="222"/>
    </location>
</feature>
<dbReference type="InterPro" id="IPR000160">
    <property type="entry name" value="GGDEF_dom"/>
</dbReference>
<sequence length="640" mass="72851">MSLVRQLWLSVILILLASSLTNFVISTYFERKNLQEQLYLKNVDDVNSLAMMLSQDDKQLTDIQLLISATFDAGHYQRIELISPEGNRVFLREFKGEMESDIPALAKDFFNFQVKPGIAQVSSGWNRIGTLYLESHSHYLHEALWHRTQAFFLSFIVISLIAGAIGSFVLHFLLKPLEMVVEQAHRFSEKRFMMLPVPRTAEFAKVITAMNSLAQRFKNIIEDGNKRLDELRYKSQHDDLTGLANCEAFETLLDAQLKYRDREGHNVLFLVKIFGMNEMSLRLDKQKVDDIIVDFAHVLVDFSKHIEGRYTDVRFGRISGSEFAILLTEAEDIQQLSDILVDVVRGFKGHSRDLYDLYVLHGGVYLAPDETRTGLMRRVQSLLIDASKERALALIDNKLTIVAPYHDEIQWRKALDSALKDGIHAVTFPVVKKDGNAIHYQALMGLELDNEVRKGGYFVHWARKLDMIPQIDFRMIEYILAKIEQENCAYDYAILLSYETMVSEASLQRILQLLSEHAHVAQHVCLEVRESVASANFELFKHFTLTLKETGCKVGLKRVGDSFSTLLDLQELGLDYIKIDSAFVFNVAINASNQNFLRGLCSLAHSLGIVVIADGVTSKEDADSLYENGFDGIISLMQQF</sequence>
<dbReference type="SMART" id="SM00267">
    <property type="entry name" value="GGDEF"/>
    <property type="match status" value="1"/>
</dbReference>
<dbReference type="AlphaFoldDB" id="A0A857JR63"/>
<dbReference type="EC" id="3.1.4.52" evidence="4"/>
<proteinExistence type="predicted"/>
<keyword evidence="1" id="KW-1133">Transmembrane helix</keyword>
<dbReference type="GO" id="GO:0071111">
    <property type="term" value="F:cyclic-guanylate-specific phosphodiesterase activity"/>
    <property type="evidence" value="ECO:0007669"/>
    <property type="project" value="UniProtKB-EC"/>
</dbReference>
<dbReference type="InterPro" id="IPR035919">
    <property type="entry name" value="EAL_sf"/>
</dbReference>
<dbReference type="InterPro" id="IPR043128">
    <property type="entry name" value="Rev_trsase/Diguanyl_cyclase"/>
</dbReference>
<evidence type="ECO:0000259" key="2">
    <source>
        <dbReference type="PROSITE" id="PS50883"/>
    </source>
</evidence>
<keyword evidence="1" id="KW-0472">Membrane</keyword>
<evidence type="ECO:0000313" key="4">
    <source>
        <dbReference type="EMBL" id="QHJ13928.1"/>
    </source>
</evidence>
<dbReference type="InterPro" id="IPR050706">
    <property type="entry name" value="Cyclic-di-GMP_PDE-like"/>
</dbReference>
<keyword evidence="5" id="KW-1185">Reference proteome</keyword>
<dbReference type="GO" id="GO:0007165">
    <property type="term" value="P:signal transduction"/>
    <property type="evidence" value="ECO:0007669"/>
    <property type="project" value="InterPro"/>
</dbReference>
<keyword evidence="4" id="KW-0378">Hydrolase</keyword>
<protein>
    <submittedName>
        <fullName evidence="4">Cyclic di-GMP phosphodiesterase PdeB</fullName>
        <ecNumber evidence="4">3.1.4.52</ecNumber>
    </submittedName>
</protein>
<dbReference type="Gene3D" id="3.30.110.200">
    <property type="match status" value="1"/>
</dbReference>
<dbReference type="GO" id="GO:0016020">
    <property type="term" value="C:membrane"/>
    <property type="evidence" value="ECO:0007669"/>
    <property type="project" value="InterPro"/>
</dbReference>
<dbReference type="InterPro" id="IPR029787">
    <property type="entry name" value="Nucleotide_cyclase"/>
</dbReference>
<dbReference type="PANTHER" id="PTHR33121">
    <property type="entry name" value="CYCLIC DI-GMP PHOSPHODIESTERASE PDEF"/>
    <property type="match status" value="1"/>
</dbReference>
<dbReference type="InterPro" id="IPR001633">
    <property type="entry name" value="EAL_dom"/>
</dbReference>
<dbReference type="SUPFAM" id="SSF141868">
    <property type="entry name" value="EAL domain-like"/>
    <property type="match status" value="1"/>
</dbReference>
<dbReference type="OrthoDB" id="5894408at2"/>